<dbReference type="GO" id="GO:0004222">
    <property type="term" value="F:metalloendopeptidase activity"/>
    <property type="evidence" value="ECO:0007669"/>
    <property type="project" value="TreeGrafter"/>
</dbReference>
<dbReference type="SUPFAM" id="SSF51261">
    <property type="entry name" value="Duplicated hybrid motif"/>
    <property type="match status" value="1"/>
</dbReference>
<reference evidence="3 4" key="1">
    <citation type="submission" date="2010-02" db="EMBL/GenBank/DDBJ databases">
        <authorList>
            <person name="Weinstock G."/>
            <person name="Sodergren E."/>
            <person name="Clifton S."/>
            <person name="Fulton L."/>
            <person name="Fulton B."/>
            <person name="Courtney L."/>
            <person name="Fronick C."/>
            <person name="Harrison M."/>
            <person name="Strong C."/>
            <person name="Farmer C."/>
            <person name="Delahaunty K."/>
            <person name="Markovic C."/>
            <person name="Hall O."/>
            <person name="Minx P."/>
            <person name="Tomlinson C."/>
            <person name="Mitreva M."/>
            <person name="Nelson J."/>
            <person name="Hou S."/>
            <person name="Wollam A."/>
            <person name="Pepin K.H."/>
            <person name="Johnson M."/>
            <person name="Bhonagiri V."/>
            <person name="Zhang X."/>
            <person name="Suruliraj S."/>
            <person name="Warren W."/>
            <person name="Chinwalla A."/>
            <person name="Mardis E.R."/>
            <person name="Wilson R.K."/>
        </authorList>
    </citation>
    <scope>NUCLEOTIDE SEQUENCE [LARGE SCALE GENOMIC DNA]</scope>
    <source>
        <strain evidence="3 4">DSM 2876</strain>
    </source>
</reference>
<evidence type="ECO:0000313" key="4">
    <source>
        <dbReference type="Proteomes" id="UP000006238"/>
    </source>
</evidence>
<dbReference type="HOGENOM" id="CLU_029425_11_0_9"/>
<dbReference type="PANTHER" id="PTHR21666:SF270">
    <property type="entry name" value="MUREIN HYDROLASE ACTIVATOR ENVC"/>
    <property type="match status" value="1"/>
</dbReference>
<protein>
    <submittedName>
        <fullName evidence="3">Peptidase, M23 family</fullName>
    </submittedName>
</protein>
<dbReference type="AlphaFoldDB" id="D4RYA4"/>
<proteinExistence type="predicted"/>
<name>D4RYA4_9FIRM</name>
<dbReference type="InterPro" id="IPR016047">
    <property type="entry name" value="M23ase_b-sheet_dom"/>
</dbReference>
<gene>
    <name evidence="3" type="ORF">BUTYVIB_00809</name>
</gene>
<dbReference type="CDD" id="cd12797">
    <property type="entry name" value="M23_peptidase"/>
    <property type="match status" value="1"/>
</dbReference>
<organism evidence="3 4">
    <name type="scientific">Eshraghiella crossota DSM 2876</name>
    <dbReference type="NCBI Taxonomy" id="511680"/>
    <lineage>
        <taxon>Bacteria</taxon>
        <taxon>Bacillati</taxon>
        <taxon>Bacillota</taxon>
        <taxon>Clostridia</taxon>
        <taxon>Lachnospirales</taxon>
        <taxon>Lachnospiraceae</taxon>
        <taxon>Eshraghiella</taxon>
    </lineage>
</organism>
<dbReference type="STRING" id="45851.BHV86_02030"/>
<feature type="transmembrane region" description="Helical" evidence="1">
    <location>
        <begin position="33"/>
        <end position="54"/>
    </location>
</feature>
<dbReference type="Pfam" id="PF01551">
    <property type="entry name" value="Peptidase_M23"/>
    <property type="match status" value="1"/>
</dbReference>
<dbReference type="EMBL" id="ABWN01000022">
    <property type="protein sequence ID" value="EFF69004.1"/>
    <property type="molecule type" value="Genomic_DNA"/>
</dbReference>
<accession>D4RYA4</accession>
<evidence type="ECO:0000256" key="1">
    <source>
        <dbReference type="SAM" id="Phobius"/>
    </source>
</evidence>
<dbReference type="Proteomes" id="UP000006238">
    <property type="component" value="Unassembled WGS sequence"/>
</dbReference>
<dbReference type="InterPro" id="IPR050570">
    <property type="entry name" value="Cell_wall_metabolism_enzyme"/>
</dbReference>
<dbReference type="eggNOG" id="COG0739">
    <property type="taxonomic scope" value="Bacteria"/>
</dbReference>
<dbReference type="PANTHER" id="PTHR21666">
    <property type="entry name" value="PEPTIDASE-RELATED"/>
    <property type="match status" value="1"/>
</dbReference>
<dbReference type="InterPro" id="IPR011055">
    <property type="entry name" value="Dup_hybrid_motif"/>
</dbReference>
<sequence>MVIICVDKFQIVFAAQMEVTMNKKRKKPDGEKIFSIVASLAIVIALVAGIISIVRSNTRQDKKKNYIDLNVAEKETTTEHKEPQTTVEQVTEKIVEIETTTEDTKQVDAPVINEDDTEAVNGITYSFNENSVIKWPLKGDIVLGFNMDNTIYFPTLDVYRCNPAIMINATEGEDVRSGVKGVVTQVYSDNETGTTMKILAGDGYEITYGQLKDIAVGIGDNLDENTVIGKVAAPTKYYTKEGSNLYMMLTKDGMALDPMLFLEEEQ</sequence>
<keyword evidence="1" id="KW-0472">Membrane</keyword>
<feature type="domain" description="M23ase beta-sheet core" evidence="2">
    <location>
        <begin position="163"/>
        <end position="258"/>
    </location>
</feature>
<keyword evidence="1" id="KW-0812">Transmembrane</keyword>
<comment type="caution">
    <text evidence="3">The sequence shown here is derived from an EMBL/GenBank/DDBJ whole genome shotgun (WGS) entry which is preliminary data.</text>
</comment>
<keyword evidence="4" id="KW-1185">Reference proteome</keyword>
<evidence type="ECO:0000259" key="2">
    <source>
        <dbReference type="Pfam" id="PF01551"/>
    </source>
</evidence>
<keyword evidence="1" id="KW-1133">Transmembrane helix</keyword>
<dbReference type="Gene3D" id="2.70.70.10">
    <property type="entry name" value="Glucose Permease (Domain IIA)"/>
    <property type="match status" value="1"/>
</dbReference>
<evidence type="ECO:0000313" key="3">
    <source>
        <dbReference type="EMBL" id="EFF69004.1"/>
    </source>
</evidence>